<dbReference type="PANTHER" id="PTHR42878">
    <property type="entry name" value="TWO-COMPONENT HISTIDINE KINASE"/>
    <property type="match status" value="1"/>
</dbReference>
<dbReference type="GO" id="GO:0016020">
    <property type="term" value="C:membrane"/>
    <property type="evidence" value="ECO:0007669"/>
    <property type="project" value="UniProtKB-SubCell"/>
</dbReference>
<dbReference type="EMBL" id="SLWO01000001">
    <property type="protein sequence ID" value="TCO31148.1"/>
    <property type="molecule type" value="Genomic_DNA"/>
</dbReference>
<evidence type="ECO:0000256" key="3">
    <source>
        <dbReference type="ARBA" id="ARBA00022553"/>
    </source>
</evidence>
<reference evidence="8" key="1">
    <citation type="journal article" date="2014" name="Int. J. Syst. Evol. Microbiol.">
        <title>Complete genome of a new Firmicutes species belonging to the dominant human colonic microbiota ('Ruminococcus bicirculans') reveals two chromosomes and a selective capacity to utilize plant glucans.</title>
        <authorList>
            <consortium name="NISC Comparative Sequencing Program"/>
            <person name="Wegmann U."/>
            <person name="Louis P."/>
            <person name="Goesmann A."/>
            <person name="Henrissat B."/>
            <person name="Duncan S.H."/>
            <person name="Flint H.J."/>
        </authorList>
    </citation>
    <scope>NUCLEOTIDE SEQUENCE</scope>
    <source>
        <strain evidence="8">CGMCC 1.15644</strain>
    </source>
</reference>
<dbReference type="InterPro" id="IPR050351">
    <property type="entry name" value="BphY/WalK/GraS-like"/>
</dbReference>
<dbReference type="EMBL" id="BMJO01000001">
    <property type="protein sequence ID" value="GGE41906.1"/>
    <property type="molecule type" value="Genomic_DNA"/>
</dbReference>
<dbReference type="InterPro" id="IPR004358">
    <property type="entry name" value="Sig_transdc_His_kin-like_C"/>
</dbReference>
<evidence type="ECO:0000256" key="4">
    <source>
        <dbReference type="ARBA" id="ARBA00022679"/>
    </source>
</evidence>
<dbReference type="SMART" id="SM00091">
    <property type="entry name" value="PAS"/>
    <property type="match status" value="1"/>
</dbReference>
<keyword evidence="6" id="KW-0472">Membrane</keyword>
<dbReference type="PANTHER" id="PTHR42878:SF15">
    <property type="entry name" value="BACTERIOPHYTOCHROME"/>
    <property type="match status" value="1"/>
</dbReference>
<dbReference type="CDD" id="cd00082">
    <property type="entry name" value="HisKA"/>
    <property type="match status" value="1"/>
</dbReference>
<dbReference type="PRINTS" id="PR00344">
    <property type="entry name" value="BCTRLSENSOR"/>
</dbReference>
<dbReference type="GO" id="GO:0000156">
    <property type="term" value="F:phosphorelay response regulator activity"/>
    <property type="evidence" value="ECO:0007669"/>
    <property type="project" value="TreeGrafter"/>
</dbReference>
<dbReference type="Gene3D" id="1.10.287.130">
    <property type="match status" value="1"/>
</dbReference>
<dbReference type="Pfam" id="PF02518">
    <property type="entry name" value="HATPase_c"/>
    <property type="match status" value="1"/>
</dbReference>
<comment type="catalytic activity">
    <reaction evidence="1">
        <text>ATP + protein L-histidine = ADP + protein N-phospho-L-histidine.</text>
        <dbReference type="EC" id="2.7.13.3"/>
    </reaction>
</comment>
<evidence type="ECO:0000256" key="2">
    <source>
        <dbReference type="ARBA" id="ARBA00012438"/>
    </source>
</evidence>
<dbReference type="AlphaFoldDB" id="A0A4R2HM19"/>
<dbReference type="SMART" id="SM00387">
    <property type="entry name" value="HATPase_c"/>
    <property type="match status" value="1"/>
</dbReference>
<dbReference type="PROSITE" id="PS50109">
    <property type="entry name" value="HIS_KIN"/>
    <property type="match status" value="1"/>
</dbReference>
<dbReference type="RefSeq" id="WP_132529290.1">
    <property type="nucleotide sequence ID" value="NZ_BMJO01000001.1"/>
</dbReference>
<dbReference type="InterPro" id="IPR005467">
    <property type="entry name" value="His_kinase_dom"/>
</dbReference>
<protein>
    <recommendedName>
        <fullName evidence="2">histidine kinase</fullName>
        <ecNumber evidence="2">2.7.13.3</ecNumber>
    </recommendedName>
</protein>
<dbReference type="Pfam" id="PF00512">
    <property type="entry name" value="HisKA"/>
    <property type="match status" value="1"/>
</dbReference>
<evidence type="ECO:0000256" key="5">
    <source>
        <dbReference type="ARBA" id="ARBA00022777"/>
    </source>
</evidence>
<evidence type="ECO:0000259" key="7">
    <source>
        <dbReference type="PROSITE" id="PS50109"/>
    </source>
</evidence>
<comment type="caution">
    <text evidence="9">The sequence shown here is derived from an EMBL/GenBank/DDBJ whole genome shotgun (WGS) entry which is preliminary data.</text>
</comment>
<reference evidence="11" key="2">
    <citation type="journal article" date="2019" name="Int. J. Syst. Evol. Microbiol.">
        <title>The Global Catalogue of Microorganisms (GCM) 10K type strain sequencing project: providing services to taxonomists for standard genome sequencing and annotation.</title>
        <authorList>
            <consortium name="The Broad Institute Genomics Platform"/>
            <consortium name="The Broad Institute Genome Sequencing Center for Infectious Disease"/>
            <person name="Wu L."/>
            <person name="Ma J."/>
        </authorList>
    </citation>
    <scope>NUCLEOTIDE SEQUENCE [LARGE SCALE GENOMIC DNA]</scope>
    <source>
        <strain evidence="11">CGMCC 1.15644</strain>
    </source>
</reference>
<reference evidence="9 10" key="3">
    <citation type="submission" date="2019-03" db="EMBL/GenBank/DDBJ databases">
        <title>Genomic Encyclopedia of Type Strains, Phase IV (KMG-IV): sequencing the most valuable type-strain genomes for metagenomic binning, comparative biology and taxonomic classification.</title>
        <authorList>
            <person name="Goeker M."/>
        </authorList>
    </citation>
    <scope>NUCLEOTIDE SEQUENCE [LARGE SCALE GENOMIC DNA]</scope>
    <source>
        <strain evidence="9 10">DSM 103236</strain>
    </source>
</reference>
<reference evidence="8" key="4">
    <citation type="submission" date="2024-05" db="EMBL/GenBank/DDBJ databases">
        <authorList>
            <person name="Sun Q."/>
            <person name="Zhou Y."/>
        </authorList>
    </citation>
    <scope>NUCLEOTIDE SEQUENCE</scope>
    <source>
        <strain evidence="8">CGMCC 1.15644</strain>
    </source>
</reference>
<dbReference type="Proteomes" id="UP000622648">
    <property type="component" value="Unassembled WGS sequence"/>
</dbReference>
<name>A0A4R2HM19_9SPHI</name>
<dbReference type="SUPFAM" id="SSF55785">
    <property type="entry name" value="PYP-like sensor domain (PAS domain)"/>
    <property type="match status" value="1"/>
</dbReference>
<dbReference type="Proteomes" id="UP000295684">
    <property type="component" value="Unassembled WGS sequence"/>
</dbReference>
<dbReference type="GO" id="GO:0030295">
    <property type="term" value="F:protein kinase activator activity"/>
    <property type="evidence" value="ECO:0007669"/>
    <property type="project" value="TreeGrafter"/>
</dbReference>
<keyword evidence="3" id="KW-0597">Phosphoprotein</keyword>
<gene>
    <name evidence="9" type="ORF">EV200_101596</name>
    <name evidence="8" type="ORF">GCM10011413_04690</name>
</gene>
<dbReference type="Gene3D" id="3.30.450.20">
    <property type="entry name" value="PAS domain"/>
    <property type="match status" value="1"/>
</dbReference>
<dbReference type="GO" id="GO:0007234">
    <property type="term" value="P:osmosensory signaling via phosphorelay pathway"/>
    <property type="evidence" value="ECO:0007669"/>
    <property type="project" value="TreeGrafter"/>
</dbReference>
<keyword evidence="11" id="KW-1185">Reference proteome</keyword>
<dbReference type="Gene3D" id="3.30.565.10">
    <property type="entry name" value="Histidine kinase-like ATPase, C-terminal domain"/>
    <property type="match status" value="1"/>
</dbReference>
<evidence type="ECO:0000313" key="11">
    <source>
        <dbReference type="Proteomes" id="UP000622648"/>
    </source>
</evidence>
<feature type="domain" description="Histidine kinase" evidence="7">
    <location>
        <begin position="163"/>
        <end position="373"/>
    </location>
</feature>
<dbReference type="InterPro" id="IPR003594">
    <property type="entry name" value="HATPase_dom"/>
</dbReference>
<evidence type="ECO:0000313" key="9">
    <source>
        <dbReference type="EMBL" id="TCO31148.1"/>
    </source>
</evidence>
<dbReference type="SUPFAM" id="SSF55874">
    <property type="entry name" value="ATPase domain of HSP90 chaperone/DNA topoisomerase II/histidine kinase"/>
    <property type="match status" value="1"/>
</dbReference>
<accession>A0A4R2HM19</accession>
<evidence type="ECO:0000313" key="8">
    <source>
        <dbReference type="EMBL" id="GGE41906.1"/>
    </source>
</evidence>
<dbReference type="InterPro" id="IPR036890">
    <property type="entry name" value="HATPase_C_sf"/>
</dbReference>
<keyword evidence="4" id="KW-0808">Transferase</keyword>
<dbReference type="EC" id="2.7.13.3" evidence="2"/>
<proteinExistence type="predicted"/>
<dbReference type="GO" id="GO:0000155">
    <property type="term" value="F:phosphorelay sensor kinase activity"/>
    <property type="evidence" value="ECO:0007669"/>
    <property type="project" value="InterPro"/>
</dbReference>
<dbReference type="SMART" id="SM00388">
    <property type="entry name" value="HisKA"/>
    <property type="match status" value="1"/>
</dbReference>
<dbReference type="InterPro" id="IPR036097">
    <property type="entry name" value="HisK_dim/P_sf"/>
</dbReference>
<dbReference type="InterPro" id="IPR000014">
    <property type="entry name" value="PAS"/>
</dbReference>
<evidence type="ECO:0000256" key="1">
    <source>
        <dbReference type="ARBA" id="ARBA00000085"/>
    </source>
</evidence>
<dbReference type="OrthoDB" id="9124519at2"/>
<evidence type="ECO:0000256" key="6">
    <source>
        <dbReference type="ARBA" id="ARBA00023136"/>
    </source>
</evidence>
<dbReference type="InterPro" id="IPR003661">
    <property type="entry name" value="HisK_dim/P_dom"/>
</dbReference>
<keyword evidence="5 8" id="KW-0418">Kinase</keyword>
<dbReference type="InterPro" id="IPR035965">
    <property type="entry name" value="PAS-like_dom_sf"/>
</dbReference>
<sequence>MNSKTPSSISPLAEDFEDFFDNSICGFIITDAASNIQRINKTAAEWLNGSPDEFRDKRFSDLLAVGGKIYFETHLWPLLRMQGHFDEVTVELADTGNGKMPIYLNGLERKTDTEQPVFMRFVLFRATDRRLYEQNLQKAKQVAENELSGEKQNAVIREQFIAVLGHDLRNPLGAIMSAAQMLARTALAKNEERLVKVLHTSSKRMHEMIDNIMDFARGRLGSGITINPETVNLGDLLKEVAEELKLAWPERIIEFDFDIEVGVNCDRGRIAQLTSNLLANALTHGSKDAPVLLKAVANDSYWEISISNQGKPIPEHSFANLFHPFHRQNAHSSQNGLGLGLYIASEIAKAHHGQITVLSNEQITSFTFKVIVD</sequence>
<dbReference type="SUPFAM" id="SSF47384">
    <property type="entry name" value="Homodimeric domain of signal transducing histidine kinase"/>
    <property type="match status" value="1"/>
</dbReference>
<evidence type="ECO:0000313" key="10">
    <source>
        <dbReference type="Proteomes" id="UP000295684"/>
    </source>
</evidence>
<organism evidence="9 10">
    <name type="scientific">Pedobacter psychrotolerans</name>
    <dbReference type="NCBI Taxonomy" id="1843235"/>
    <lineage>
        <taxon>Bacteria</taxon>
        <taxon>Pseudomonadati</taxon>
        <taxon>Bacteroidota</taxon>
        <taxon>Sphingobacteriia</taxon>
        <taxon>Sphingobacteriales</taxon>
        <taxon>Sphingobacteriaceae</taxon>
        <taxon>Pedobacter</taxon>
    </lineage>
</organism>